<dbReference type="PROSITE" id="PS51278">
    <property type="entry name" value="GATASE_TYPE_2"/>
    <property type="match status" value="1"/>
</dbReference>
<dbReference type="CDD" id="cd01991">
    <property type="entry name" value="Asn_synthase_B_C"/>
    <property type="match status" value="1"/>
</dbReference>
<accession>A0A1E7KNX1</accession>
<dbReference type="Gene3D" id="3.60.20.10">
    <property type="entry name" value="Glutamine Phosphoribosylpyrophosphate, subunit 1, domain 1"/>
    <property type="match status" value="1"/>
</dbReference>
<keyword evidence="6 9" id="KW-0061">Asparagine biosynthesis</keyword>
<dbReference type="OrthoDB" id="9763290at2"/>
<feature type="active site" description="For GATase activity" evidence="9">
    <location>
        <position position="2"/>
    </location>
</feature>
<dbReference type="STRING" id="1075402.AN216_02685"/>
<dbReference type="GO" id="GO:0004066">
    <property type="term" value="F:asparagine synthase (glutamine-hydrolyzing) activity"/>
    <property type="evidence" value="ECO:0007669"/>
    <property type="project" value="UniProtKB-EC"/>
</dbReference>
<keyword evidence="7 9" id="KW-0315">Glutamine amidotransferase</keyword>
<dbReference type="GO" id="GO:0005524">
    <property type="term" value="F:ATP binding"/>
    <property type="evidence" value="ECO:0007669"/>
    <property type="project" value="UniProtKB-KW"/>
</dbReference>
<keyword evidence="9" id="KW-0028">Amino-acid biosynthesis</keyword>
<dbReference type="PANTHER" id="PTHR43284">
    <property type="entry name" value="ASPARAGINE SYNTHETASE (GLUTAMINE-HYDROLYZING)"/>
    <property type="match status" value="1"/>
</dbReference>
<evidence type="ECO:0000313" key="13">
    <source>
        <dbReference type="EMBL" id="OEV05584.1"/>
    </source>
</evidence>
<sequence length="639" mass="69602">MCRIFGSFATATTESELAVVSARQRHGGPDAQGLCVGPDWSLGCDRLAVTDPDGGRQPYRLSAGPEAHGIPGAPGIVAVFNGELYNHHELRRRLAGRGHTFPDRCDGTLLPALYAEYGLGFAEHLEGMYAVALLDLRDRARLVLATDDLGMKPLYHHQAPDGAVHFASELPALLAFDGVPVDPRPEALDEYLTTRACMGERTALRGIAVLPPGTTAVAVGRDGLRTHHRRAFATHTEPDRRDLRTPGAGLRRTLRREVHRLARADRPVCVVTSGGLDSGLVTALAAEQARVAGSLPVHSYHLTYRGRWPHSEHGYARAVARRCGTVHHQVEAEPARFPSLLQRTVRHLGQPNADPITLSSLVLYEAIGRAGFAVTLTGDGADEFFGGYDRVRAAVAAPPGSDWAEPYVEALAAVPRSLRERLYTPEFHTLLRERQATADRIVAGLRADATRNQLDQRRQKHQRHMCERRARLDALTRFETTRRLPGYHLRRTDHLSMAAGVEARLPFCQPAVTAWSSALPVAGREGKRALYAAGRGLLPDSVLRRSKQPFTLPVAAMLGPGQPLLDLARDVLTPARLRADGRLSSRHVSTLLDRQTRRPAPGTATAVWALLVHQLWQEQLAELASGSPGHGGVPEQAAA</sequence>
<dbReference type="Proteomes" id="UP000176101">
    <property type="component" value="Unassembled WGS sequence"/>
</dbReference>
<dbReference type="InterPro" id="IPR033738">
    <property type="entry name" value="AsnB_N"/>
</dbReference>
<dbReference type="AlphaFoldDB" id="A0A1E7KNX1"/>
<dbReference type="Pfam" id="PF13537">
    <property type="entry name" value="GATase_7"/>
    <property type="match status" value="1"/>
</dbReference>
<dbReference type="GO" id="GO:0005829">
    <property type="term" value="C:cytosol"/>
    <property type="evidence" value="ECO:0007669"/>
    <property type="project" value="TreeGrafter"/>
</dbReference>
<comment type="catalytic activity">
    <reaction evidence="8">
        <text>L-aspartate + L-glutamine + ATP + H2O = L-asparagine + L-glutamate + AMP + diphosphate + H(+)</text>
        <dbReference type="Rhea" id="RHEA:12228"/>
        <dbReference type="ChEBI" id="CHEBI:15377"/>
        <dbReference type="ChEBI" id="CHEBI:15378"/>
        <dbReference type="ChEBI" id="CHEBI:29985"/>
        <dbReference type="ChEBI" id="CHEBI:29991"/>
        <dbReference type="ChEBI" id="CHEBI:30616"/>
        <dbReference type="ChEBI" id="CHEBI:33019"/>
        <dbReference type="ChEBI" id="CHEBI:58048"/>
        <dbReference type="ChEBI" id="CHEBI:58359"/>
        <dbReference type="ChEBI" id="CHEBI:456215"/>
        <dbReference type="EC" id="6.3.5.4"/>
    </reaction>
</comment>
<proteinExistence type="inferred from homology"/>
<evidence type="ECO:0000256" key="10">
    <source>
        <dbReference type="PIRSR" id="PIRSR001589-2"/>
    </source>
</evidence>
<dbReference type="NCBIfam" id="TIGR01536">
    <property type="entry name" value="asn_synth_AEB"/>
    <property type="match status" value="1"/>
</dbReference>
<keyword evidence="14" id="KW-1185">Reference proteome</keyword>
<feature type="site" description="Important for beta-aspartyl-AMP intermediate formation" evidence="11">
    <location>
        <position position="379"/>
    </location>
</feature>
<dbReference type="GO" id="GO:0006529">
    <property type="term" value="P:asparagine biosynthetic process"/>
    <property type="evidence" value="ECO:0007669"/>
    <property type="project" value="UniProtKB-KW"/>
</dbReference>
<dbReference type="InterPro" id="IPR029055">
    <property type="entry name" value="Ntn_hydrolases_N"/>
</dbReference>
<dbReference type="EMBL" id="LJGU01000095">
    <property type="protein sequence ID" value="OEV05584.1"/>
    <property type="molecule type" value="Genomic_DNA"/>
</dbReference>
<dbReference type="PIRSF" id="PIRSF001589">
    <property type="entry name" value="Asn_synthetase_glu-h"/>
    <property type="match status" value="1"/>
</dbReference>
<protein>
    <recommendedName>
        <fullName evidence="3">asparagine synthase (glutamine-hydrolyzing)</fullName>
        <ecNumber evidence="3">6.3.5.4</ecNumber>
    </recommendedName>
</protein>
<dbReference type="SUPFAM" id="SSF56235">
    <property type="entry name" value="N-terminal nucleophile aminohydrolases (Ntn hydrolases)"/>
    <property type="match status" value="1"/>
</dbReference>
<dbReference type="Pfam" id="PF00733">
    <property type="entry name" value="Asn_synthase"/>
    <property type="match status" value="1"/>
</dbReference>
<dbReference type="PATRIC" id="fig|1075402.3.peg.3928"/>
<dbReference type="InterPro" id="IPR014729">
    <property type="entry name" value="Rossmann-like_a/b/a_fold"/>
</dbReference>
<dbReference type="InterPro" id="IPR051786">
    <property type="entry name" value="ASN_synthetase/amidase"/>
</dbReference>
<evidence type="ECO:0000256" key="4">
    <source>
        <dbReference type="ARBA" id="ARBA00022741"/>
    </source>
</evidence>
<comment type="pathway">
    <text evidence="1">Amino-acid biosynthesis; L-asparagine biosynthesis; L-asparagine from L-aspartate (L-Gln route): step 1/1.</text>
</comment>
<evidence type="ECO:0000256" key="8">
    <source>
        <dbReference type="ARBA" id="ARBA00048741"/>
    </source>
</evidence>
<evidence type="ECO:0000259" key="12">
    <source>
        <dbReference type="PROSITE" id="PS51278"/>
    </source>
</evidence>
<dbReference type="SUPFAM" id="SSF52402">
    <property type="entry name" value="Adenine nucleotide alpha hydrolases-like"/>
    <property type="match status" value="1"/>
</dbReference>
<evidence type="ECO:0000256" key="5">
    <source>
        <dbReference type="ARBA" id="ARBA00022840"/>
    </source>
</evidence>
<dbReference type="Gene3D" id="3.40.50.620">
    <property type="entry name" value="HUPs"/>
    <property type="match status" value="1"/>
</dbReference>
<evidence type="ECO:0000256" key="6">
    <source>
        <dbReference type="ARBA" id="ARBA00022888"/>
    </source>
</evidence>
<gene>
    <name evidence="13" type="ORF">AN216_02685</name>
</gene>
<comment type="similarity">
    <text evidence="2">Belongs to the asparagine synthetase family.</text>
</comment>
<evidence type="ECO:0000313" key="14">
    <source>
        <dbReference type="Proteomes" id="UP000176101"/>
    </source>
</evidence>
<dbReference type="EC" id="6.3.5.4" evidence="3"/>
<evidence type="ECO:0000256" key="7">
    <source>
        <dbReference type="ARBA" id="ARBA00022962"/>
    </source>
</evidence>
<dbReference type="CDD" id="cd00712">
    <property type="entry name" value="AsnB"/>
    <property type="match status" value="1"/>
</dbReference>
<dbReference type="InterPro" id="IPR006426">
    <property type="entry name" value="Asn_synth_AEB"/>
</dbReference>
<dbReference type="InterPro" id="IPR001962">
    <property type="entry name" value="Asn_synthase"/>
</dbReference>
<comment type="caution">
    <text evidence="13">The sequence shown here is derived from an EMBL/GenBank/DDBJ whole genome shotgun (WGS) entry which is preliminary data.</text>
</comment>
<keyword evidence="4 10" id="KW-0547">Nucleotide-binding</keyword>
<evidence type="ECO:0000256" key="2">
    <source>
        <dbReference type="ARBA" id="ARBA00005752"/>
    </source>
</evidence>
<name>A0A1E7KNX1_9ACTN</name>
<feature type="domain" description="Glutamine amidotransferase type-2" evidence="12">
    <location>
        <begin position="2"/>
        <end position="221"/>
    </location>
</feature>
<feature type="binding site" evidence="10">
    <location>
        <position position="106"/>
    </location>
    <ligand>
        <name>L-glutamine</name>
        <dbReference type="ChEBI" id="CHEBI:58359"/>
    </ligand>
</feature>
<reference evidence="13 14" key="1">
    <citation type="journal article" date="2016" name="Front. Microbiol.">
        <title>Comparative Genomics Analysis of Streptomyces Species Reveals Their Adaptation to the Marine Environment and Their Diversity at the Genomic Level.</title>
        <authorList>
            <person name="Tian X."/>
            <person name="Zhang Z."/>
            <person name="Yang T."/>
            <person name="Chen M."/>
            <person name="Li J."/>
            <person name="Chen F."/>
            <person name="Yang J."/>
            <person name="Li W."/>
            <person name="Zhang B."/>
            <person name="Zhang Z."/>
            <person name="Wu J."/>
            <person name="Zhang C."/>
            <person name="Long L."/>
            <person name="Xiao J."/>
        </authorList>
    </citation>
    <scope>NUCLEOTIDE SEQUENCE [LARGE SCALE GENOMIC DNA]</scope>
    <source>
        <strain evidence="13 14">SCSIO 02100</strain>
    </source>
</reference>
<dbReference type="RefSeq" id="WP_070194940.1">
    <property type="nucleotide sequence ID" value="NZ_LJGU01000095.1"/>
</dbReference>
<organism evidence="13 14">
    <name type="scientific">Streptomyces oceani</name>
    <dbReference type="NCBI Taxonomy" id="1075402"/>
    <lineage>
        <taxon>Bacteria</taxon>
        <taxon>Bacillati</taxon>
        <taxon>Actinomycetota</taxon>
        <taxon>Actinomycetes</taxon>
        <taxon>Kitasatosporales</taxon>
        <taxon>Streptomycetaceae</taxon>
        <taxon>Streptomyces</taxon>
    </lineage>
</organism>
<evidence type="ECO:0000256" key="11">
    <source>
        <dbReference type="PIRSR" id="PIRSR001589-3"/>
    </source>
</evidence>
<dbReference type="PANTHER" id="PTHR43284:SF1">
    <property type="entry name" value="ASPARAGINE SYNTHETASE"/>
    <property type="match status" value="1"/>
</dbReference>
<evidence type="ECO:0000256" key="9">
    <source>
        <dbReference type="PIRSR" id="PIRSR001589-1"/>
    </source>
</evidence>
<evidence type="ECO:0000256" key="1">
    <source>
        <dbReference type="ARBA" id="ARBA00005187"/>
    </source>
</evidence>
<dbReference type="InterPro" id="IPR017932">
    <property type="entry name" value="GATase_2_dom"/>
</dbReference>
<keyword evidence="5 10" id="KW-0067">ATP-binding</keyword>
<evidence type="ECO:0000256" key="3">
    <source>
        <dbReference type="ARBA" id="ARBA00012737"/>
    </source>
</evidence>